<dbReference type="Proteomes" id="UP000009168">
    <property type="component" value="Unassembled WGS sequence"/>
</dbReference>
<accession>I7MEL0</accession>
<evidence type="ECO:0000256" key="4">
    <source>
        <dbReference type="PIRSR" id="PIRSR000097-3"/>
    </source>
</evidence>
<evidence type="ECO:0000259" key="5">
    <source>
        <dbReference type="Pfam" id="PF00248"/>
    </source>
</evidence>
<proteinExistence type="predicted"/>
<dbReference type="PRINTS" id="PR00069">
    <property type="entry name" value="ALDKETRDTASE"/>
</dbReference>
<dbReference type="PROSITE" id="PS00798">
    <property type="entry name" value="ALDOKETO_REDUCTASE_1"/>
    <property type="match status" value="1"/>
</dbReference>
<dbReference type="Pfam" id="PF00248">
    <property type="entry name" value="Aldo_ket_red"/>
    <property type="match status" value="1"/>
</dbReference>
<evidence type="ECO:0000256" key="2">
    <source>
        <dbReference type="PIRSR" id="PIRSR000097-1"/>
    </source>
</evidence>
<dbReference type="PROSITE" id="PS00062">
    <property type="entry name" value="ALDOKETO_REDUCTASE_2"/>
    <property type="match status" value="1"/>
</dbReference>
<dbReference type="eggNOG" id="KOG1577">
    <property type="taxonomic scope" value="Eukaryota"/>
</dbReference>
<reference evidence="7" key="1">
    <citation type="journal article" date="2006" name="PLoS Biol.">
        <title>Macronuclear genome sequence of the ciliate Tetrahymena thermophila, a model eukaryote.</title>
        <authorList>
            <person name="Eisen J.A."/>
            <person name="Coyne R.S."/>
            <person name="Wu M."/>
            <person name="Wu D."/>
            <person name="Thiagarajan M."/>
            <person name="Wortman J.R."/>
            <person name="Badger J.H."/>
            <person name="Ren Q."/>
            <person name="Amedeo P."/>
            <person name="Jones K.M."/>
            <person name="Tallon L.J."/>
            <person name="Delcher A.L."/>
            <person name="Salzberg S.L."/>
            <person name="Silva J.C."/>
            <person name="Haas B.J."/>
            <person name="Majoros W.H."/>
            <person name="Farzad M."/>
            <person name="Carlton J.M."/>
            <person name="Smith R.K. Jr."/>
            <person name="Garg J."/>
            <person name="Pearlman R.E."/>
            <person name="Karrer K.M."/>
            <person name="Sun L."/>
            <person name="Manning G."/>
            <person name="Elde N.C."/>
            <person name="Turkewitz A.P."/>
            <person name="Asai D.J."/>
            <person name="Wilkes D.E."/>
            <person name="Wang Y."/>
            <person name="Cai H."/>
            <person name="Collins K."/>
            <person name="Stewart B.A."/>
            <person name="Lee S.R."/>
            <person name="Wilamowska K."/>
            <person name="Weinberg Z."/>
            <person name="Ruzzo W.L."/>
            <person name="Wloga D."/>
            <person name="Gaertig J."/>
            <person name="Frankel J."/>
            <person name="Tsao C.-C."/>
            <person name="Gorovsky M.A."/>
            <person name="Keeling P.J."/>
            <person name="Waller R.F."/>
            <person name="Patron N.J."/>
            <person name="Cherry J.M."/>
            <person name="Stover N.A."/>
            <person name="Krieger C.J."/>
            <person name="del Toro C."/>
            <person name="Ryder H.F."/>
            <person name="Williamson S.C."/>
            <person name="Barbeau R.A."/>
            <person name="Hamilton E.P."/>
            <person name="Orias E."/>
        </authorList>
    </citation>
    <scope>NUCLEOTIDE SEQUENCE [LARGE SCALE GENOMIC DNA]</scope>
    <source>
        <strain evidence="7">SB210</strain>
    </source>
</reference>
<dbReference type="EMBL" id="GG662667">
    <property type="protein sequence ID" value="EAR97110.2"/>
    <property type="molecule type" value="Genomic_DNA"/>
</dbReference>
<dbReference type="Gene3D" id="3.20.20.100">
    <property type="entry name" value="NADP-dependent oxidoreductase domain"/>
    <property type="match status" value="1"/>
</dbReference>
<dbReference type="PANTHER" id="PTHR43827">
    <property type="entry name" value="2,5-DIKETO-D-GLUCONIC ACID REDUCTASE"/>
    <property type="match status" value="1"/>
</dbReference>
<evidence type="ECO:0000313" key="7">
    <source>
        <dbReference type="Proteomes" id="UP000009168"/>
    </source>
</evidence>
<sequence>MIQSNTVKLLSGQMMPVFGLGTYESKNKDIMTTLIRTALDDGYRLIDTSKIYQNEKMIGEALQEIFSEGKYKRSDIFIVTKILPFKQQNTEEAVKGCLQDLQVEYVDLLLLHWTFAPPGENFQINHKPVHVQWQELEAVYNKGLVKSLGVSNFNTQSLIDLLSYANVKPVVNQIELHVFNQQKRLVEFCQKLQMQVMAYSPMAKYDSIINNETIKKVAEKHKVPIAQVLLQFLLSRGIIVIPKTEKPSRLKENFQSLQLKLDQSDIEQLQKLDSKTRVVDVQHYEYFFKGIPYFD</sequence>
<evidence type="ECO:0000313" key="6">
    <source>
        <dbReference type="EMBL" id="EAR97110.2"/>
    </source>
</evidence>
<dbReference type="InterPro" id="IPR020471">
    <property type="entry name" value="AKR"/>
</dbReference>
<dbReference type="InterPro" id="IPR023210">
    <property type="entry name" value="NADP_OxRdtase_dom"/>
</dbReference>
<evidence type="ECO:0000256" key="1">
    <source>
        <dbReference type="ARBA" id="ARBA00023002"/>
    </source>
</evidence>
<gene>
    <name evidence="6" type="ORF">TTHERM_00476470</name>
</gene>
<dbReference type="KEGG" id="tet:TTHERM_00476470"/>
<feature type="domain" description="NADP-dependent oxidoreductase" evidence="5">
    <location>
        <begin position="21"/>
        <end position="273"/>
    </location>
</feature>
<dbReference type="GeneID" id="7828100"/>
<dbReference type="SUPFAM" id="SSF51430">
    <property type="entry name" value="NAD(P)-linked oxidoreductase"/>
    <property type="match status" value="1"/>
</dbReference>
<dbReference type="InParanoid" id="I7MEL0"/>
<dbReference type="STRING" id="312017.I7MEL0"/>
<dbReference type="InterPro" id="IPR018170">
    <property type="entry name" value="Aldo/ket_reductase_CS"/>
</dbReference>
<feature type="active site" description="Proton donor" evidence="2">
    <location>
        <position position="52"/>
    </location>
</feature>
<dbReference type="RefSeq" id="XP_001017355.2">
    <property type="nucleotide sequence ID" value="XM_001017355.2"/>
</dbReference>
<name>I7MEL0_TETTS</name>
<feature type="binding site" evidence="3">
    <location>
        <position position="112"/>
    </location>
    <ligand>
        <name>substrate</name>
    </ligand>
</feature>
<dbReference type="FunFam" id="3.20.20.100:FF:000002">
    <property type="entry name" value="2,5-diketo-D-gluconic acid reductase A"/>
    <property type="match status" value="1"/>
</dbReference>
<dbReference type="InterPro" id="IPR036812">
    <property type="entry name" value="NAD(P)_OxRdtase_dom_sf"/>
</dbReference>
<organism evidence="6 7">
    <name type="scientific">Tetrahymena thermophila (strain SB210)</name>
    <dbReference type="NCBI Taxonomy" id="312017"/>
    <lineage>
        <taxon>Eukaryota</taxon>
        <taxon>Sar</taxon>
        <taxon>Alveolata</taxon>
        <taxon>Ciliophora</taxon>
        <taxon>Intramacronucleata</taxon>
        <taxon>Oligohymenophorea</taxon>
        <taxon>Hymenostomatida</taxon>
        <taxon>Tetrahymenina</taxon>
        <taxon>Tetrahymenidae</taxon>
        <taxon>Tetrahymena</taxon>
    </lineage>
</organism>
<evidence type="ECO:0000256" key="3">
    <source>
        <dbReference type="PIRSR" id="PIRSR000097-2"/>
    </source>
</evidence>
<keyword evidence="1" id="KW-0560">Oxidoreductase</keyword>
<dbReference type="GO" id="GO:0016616">
    <property type="term" value="F:oxidoreductase activity, acting on the CH-OH group of donors, NAD or NADP as acceptor"/>
    <property type="evidence" value="ECO:0007669"/>
    <property type="project" value="UniProtKB-ARBA"/>
</dbReference>
<protein>
    <submittedName>
        <fullName evidence="6">Aldo/keto reductase family oxidoreductase</fullName>
    </submittedName>
</protein>
<dbReference type="CDD" id="cd19071">
    <property type="entry name" value="AKR_AKR1-5-like"/>
    <property type="match status" value="1"/>
</dbReference>
<feature type="site" description="Lowers pKa of active site Tyr" evidence="4">
    <location>
        <position position="81"/>
    </location>
</feature>
<keyword evidence="7" id="KW-1185">Reference proteome</keyword>
<dbReference type="PANTHER" id="PTHR43827:SF14">
    <property type="entry name" value="NADP-DEPENDENT OXIDOREDUCTASE DOMAIN-CONTAINING PROTEIN"/>
    <property type="match status" value="1"/>
</dbReference>
<dbReference type="OrthoDB" id="416253at2759"/>
<dbReference type="AlphaFoldDB" id="I7MEL0"/>
<dbReference type="PIRSF" id="PIRSF000097">
    <property type="entry name" value="AKR"/>
    <property type="match status" value="1"/>
</dbReference>